<keyword evidence="6" id="KW-1185">Reference proteome</keyword>
<feature type="transmembrane region" description="Helical" evidence="3">
    <location>
        <begin position="179"/>
        <end position="197"/>
    </location>
</feature>
<feature type="transmembrane region" description="Helical" evidence="3">
    <location>
        <begin position="308"/>
        <end position="327"/>
    </location>
</feature>
<keyword evidence="3" id="KW-1133">Transmembrane helix</keyword>
<keyword evidence="3" id="KW-0812">Transmembrane</keyword>
<evidence type="ECO:0000256" key="2">
    <source>
        <dbReference type="ARBA" id="ARBA00007400"/>
    </source>
</evidence>
<proteinExistence type="inferred from homology"/>
<keyword evidence="3" id="KW-0472">Membrane</keyword>
<name>A0A7X0VUX7_9BACL</name>
<feature type="transmembrane region" description="Helical" evidence="3">
    <location>
        <begin position="333"/>
        <end position="353"/>
    </location>
</feature>
<evidence type="ECO:0000313" key="5">
    <source>
        <dbReference type="EMBL" id="MBB6731499.1"/>
    </source>
</evidence>
<gene>
    <name evidence="5" type="ORF">H7C18_11325</name>
</gene>
<evidence type="ECO:0000313" key="6">
    <source>
        <dbReference type="Proteomes" id="UP000564644"/>
    </source>
</evidence>
<dbReference type="PANTHER" id="PTHR36927">
    <property type="entry name" value="BLR4337 PROTEIN"/>
    <property type="match status" value="1"/>
</dbReference>
<dbReference type="Pfam" id="PF01757">
    <property type="entry name" value="Acyl_transf_3"/>
    <property type="match status" value="1"/>
</dbReference>
<feature type="transmembrane region" description="Helical" evidence="3">
    <location>
        <begin position="203"/>
        <end position="222"/>
    </location>
</feature>
<accession>A0A7X0VUX7</accession>
<comment type="similarity">
    <text evidence="2">Belongs to the acyltransferase 3 family.</text>
</comment>
<feature type="transmembrane region" description="Helical" evidence="3">
    <location>
        <begin position="87"/>
        <end position="107"/>
    </location>
</feature>
<comment type="subcellular location">
    <subcellularLocation>
        <location evidence="1">Membrane</location>
    </subcellularLocation>
</comment>
<protein>
    <submittedName>
        <fullName evidence="5">Acyltransferase family protein</fullName>
    </submittedName>
</protein>
<feature type="transmembrane region" description="Helical" evidence="3">
    <location>
        <begin position="51"/>
        <end position="75"/>
    </location>
</feature>
<dbReference type="PANTHER" id="PTHR36927:SF1">
    <property type="entry name" value="MDO-LIKE PROTEIN"/>
    <property type="match status" value="1"/>
</dbReference>
<feature type="transmembrane region" description="Helical" evidence="3">
    <location>
        <begin position="234"/>
        <end position="253"/>
    </location>
</feature>
<organism evidence="5 6">
    <name type="scientific">Cohnella zeiphila</name>
    <dbReference type="NCBI Taxonomy" id="2761120"/>
    <lineage>
        <taxon>Bacteria</taxon>
        <taxon>Bacillati</taxon>
        <taxon>Bacillota</taxon>
        <taxon>Bacilli</taxon>
        <taxon>Bacillales</taxon>
        <taxon>Paenibacillaceae</taxon>
        <taxon>Cohnella</taxon>
    </lineage>
</organism>
<comment type="caution">
    <text evidence="5">The sequence shown here is derived from an EMBL/GenBank/DDBJ whole genome shotgun (WGS) entry which is preliminary data.</text>
</comment>
<dbReference type="InterPro" id="IPR050623">
    <property type="entry name" value="Glucan_succinyl_AcylTrfase"/>
</dbReference>
<keyword evidence="5" id="KW-0808">Transferase</keyword>
<evidence type="ECO:0000256" key="3">
    <source>
        <dbReference type="SAM" id="Phobius"/>
    </source>
</evidence>
<dbReference type="GO" id="GO:0016747">
    <property type="term" value="F:acyltransferase activity, transferring groups other than amino-acyl groups"/>
    <property type="evidence" value="ECO:0007669"/>
    <property type="project" value="InterPro"/>
</dbReference>
<feature type="transmembrane region" description="Helical" evidence="3">
    <location>
        <begin position="265"/>
        <end position="287"/>
    </location>
</feature>
<sequence>MSSASARQTDLDWIRILMTLVVVLYHCSMFFNPQPWHVKNNELDNGFIFAYTNLAVNGMMPIFFAVSGISAYYSLQKRDSKGFLKERLLRLGVPLAFGVFVLSPPQVYMERSSHHQFAGSLLDFLPHYFDGLYLNIGGQGNFAFAGLHLWYLFFLLLFSLLTAPLFVRTKRARAEKPFGIRHFALMLVSLFVLAALVNDAGNLGGWGILYYLTIYICGFYFFSKEPFQAFVRRSGLATGIGAASSTLIFILWMRHGIPASGTALSALFVLDRVVSCWCGMLFVFFLADRYLKQTRGPALSYGMEASMPIYVMHQPVIVTIGYLIYALRWPVPAKLLFLLAAVSLVISVLYHFVIRRNNVLRVLFGMKAVRRRLKKNSESRS</sequence>
<feature type="domain" description="Acyltransferase 3" evidence="4">
    <location>
        <begin position="10"/>
        <end position="349"/>
    </location>
</feature>
<reference evidence="5 6" key="1">
    <citation type="submission" date="2020-08" db="EMBL/GenBank/DDBJ databases">
        <title>Cohnella phylogeny.</title>
        <authorList>
            <person name="Dunlap C."/>
        </authorList>
    </citation>
    <scope>NUCLEOTIDE SEQUENCE [LARGE SCALE GENOMIC DNA]</scope>
    <source>
        <strain evidence="5 6">CBP 2801</strain>
    </source>
</reference>
<dbReference type="AlphaFoldDB" id="A0A7X0VUX7"/>
<feature type="transmembrane region" description="Helical" evidence="3">
    <location>
        <begin position="12"/>
        <end position="31"/>
    </location>
</feature>
<feature type="transmembrane region" description="Helical" evidence="3">
    <location>
        <begin position="149"/>
        <end position="167"/>
    </location>
</feature>
<dbReference type="InterPro" id="IPR002656">
    <property type="entry name" value="Acyl_transf_3_dom"/>
</dbReference>
<dbReference type="Proteomes" id="UP000564644">
    <property type="component" value="Unassembled WGS sequence"/>
</dbReference>
<evidence type="ECO:0000256" key="1">
    <source>
        <dbReference type="ARBA" id="ARBA00004370"/>
    </source>
</evidence>
<keyword evidence="5" id="KW-0012">Acyltransferase</keyword>
<dbReference type="EMBL" id="JACJVO010000012">
    <property type="protein sequence ID" value="MBB6731499.1"/>
    <property type="molecule type" value="Genomic_DNA"/>
</dbReference>
<evidence type="ECO:0000259" key="4">
    <source>
        <dbReference type="Pfam" id="PF01757"/>
    </source>
</evidence>